<proteinExistence type="predicted"/>
<reference evidence="1" key="1">
    <citation type="submission" date="2021-02" db="EMBL/GenBank/DDBJ databases">
        <authorList>
            <person name="Nowell W R."/>
        </authorList>
    </citation>
    <scope>NUCLEOTIDE SEQUENCE</scope>
</reference>
<sequence>KQLWYVGLNQFVSSKQL</sequence>
<feature type="non-terminal residue" evidence="1">
    <location>
        <position position="17"/>
    </location>
</feature>
<feature type="non-terminal residue" evidence="1">
    <location>
        <position position="1"/>
    </location>
</feature>
<dbReference type="EMBL" id="CAJOBB010022473">
    <property type="protein sequence ID" value="CAF4385049.1"/>
    <property type="molecule type" value="Genomic_DNA"/>
</dbReference>
<accession>A0A820N337</accession>
<dbReference type="Proteomes" id="UP000663868">
    <property type="component" value="Unassembled WGS sequence"/>
</dbReference>
<protein>
    <submittedName>
        <fullName evidence="1">Uncharacterized protein</fullName>
    </submittedName>
</protein>
<dbReference type="AlphaFoldDB" id="A0A820N337"/>
<evidence type="ECO:0000313" key="1">
    <source>
        <dbReference type="EMBL" id="CAF4385049.1"/>
    </source>
</evidence>
<gene>
    <name evidence="1" type="ORF">KXQ929_LOCUS50133</name>
</gene>
<evidence type="ECO:0000313" key="2">
    <source>
        <dbReference type="Proteomes" id="UP000663868"/>
    </source>
</evidence>
<name>A0A820N337_9BILA</name>
<comment type="caution">
    <text evidence="1">The sequence shown here is derived from an EMBL/GenBank/DDBJ whole genome shotgun (WGS) entry which is preliminary data.</text>
</comment>
<organism evidence="1 2">
    <name type="scientific">Adineta steineri</name>
    <dbReference type="NCBI Taxonomy" id="433720"/>
    <lineage>
        <taxon>Eukaryota</taxon>
        <taxon>Metazoa</taxon>
        <taxon>Spiralia</taxon>
        <taxon>Gnathifera</taxon>
        <taxon>Rotifera</taxon>
        <taxon>Eurotatoria</taxon>
        <taxon>Bdelloidea</taxon>
        <taxon>Adinetida</taxon>
        <taxon>Adinetidae</taxon>
        <taxon>Adineta</taxon>
    </lineage>
</organism>